<dbReference type="PROSITE" id="PS50089">
    <property type="entry name" value="ZF_RING_2"/>
    <property type="match status" value="1"/>
</dbReference>
<evidence type="ECO:0000259" key="13">
    <source>
        <dbReference type="PROSITE" id="PS50103"/>
    </source>
</evidence>
<dbReference type="PANTHER" id="PTHR11224:SF37">
    <property type="entry name" value="E3 UBIQUITIN-PROTEIN LIGASE MAKORIN-1"/>
    <property type="match status" value="1"/>
</dbReference>
<dbReference type="InterPro" id="IPR013083">
    <property type="entry name" value="Znf_RING/FYVE/PHD"/>
</dbReference>
<dbReference type="InterPro" id="IPR001841">
    <property type="entry name" value="Znf_RING"/>
</dbReference>
<keyword evidence="9 11" id="KW-0862">Zinc</keyword>
<dbReference type="SUPFAM" id="SSF57850">
    <property type="entry name" value="RING/U-box"/>
    <property type="match status" value="1"/>
</dbReference>
<keyword evidence="15" id="KW-1185">Reference proteome</keyword>
<keyword evidence="4" id="KW-0808">Transferase</keyword>
<dbReference type="GO" id="GO:0000209">
    <property type="term" value="P:protein polyubiquitination"/>
    <property type="evidence" value="ECO:0007669"/>
    <property type="project" value="InterPro"/>
</dbReference>
<dbReference type="GO" id="GO:0008270">
    <property type="term" value="F:zinc ion binding"/>
    <property type="evidence" value="ECO:0007669"/>
    <property type="project" value="UniProtKB-KW"/>
</dbReference>
<dbReference type="EC" id="2.3.2.27" evidence="3"/>
<dbReference type="Pfam" id="PF18044">
    <property type="entry name" value="zf-CCCH_4"/>
    <property type="match status" value="1"/>
</dbReference>
<feature type="domain" description="RING-type" evidence="12">
    <location>
        <begin position="148"/>
        <end position="202"/>
    </location>
</feature>
<dbReference type="Gene3D" id="2.30.30.1190">
    <property type="match status" value="1"/>
</dbReference>
<dbReference type="InterPro" id="IPR000571">
    <property type="entry name" value="Znf_CCCH"/>
</dbReference>
<evidence type="ECO:0000256" key="1">
    <source>
        <dbReference type="ARBA" id="ARBA00000900"/>
    </source>
</evidence>
<protein>
    <recommendedName>
        <fullName evidence="3">RING-type E3 ubiquitin transferase</fullName>
        <ecNumber evidence="3">2.3.2.27</ecNumber>
    </recommendedName>
    <alternativeName>
        <fullName evidence="10">RING-type E3 ubiquitin transferase makorin-1</fullName>
    </alternativeName>
</protein>
<evidence type="ECO:0000256" key="3">
    <source>
        <dbReference type="ARBA" id="ARBA00012483"/>
    </source>
</evidence>
<dbReference type="FunFam" id="3.30.40.10:FF:000117">
    <property type="entry name" value="Probable E3 ubiquitin-protein ligase makorin-1"/>
    <property type="match status" value="1"/>
</dbReference>
<evidence type="ECO:0000256" key="11">
    <source>
        <dbReference type="PROSITE-ProRule" id="PRU00723"/>
    </source>
</evidence>
<evidence type="ECO:0000256" key="9">
    <source>
        <dbReference type="ARBA" id="ARBA00022833"/>
    </source>
</evidence>
<accession>A0AAV2ZH49</accession>
<comment type="catalytic activity">
    <reaction evidence="1">
        <text>S-ubiquitinyl-[E2 ubiquitin-conjugating enzyme]-L-cysteine + [acceptor protein]-L-lysine = [E2 ubiquitin-conjugating enzyme]-L-cysteine + N(6)-ubiquitinyl-[acceptor protein]-L-lysine.</text>
        <dbReference type="EC" id="2.3.2.27"/>
    </reaction>
</comment>
<evidence type="ECO:0000256" key="7">
    <source>
        <dbReference type="ARBA" id="ARBA00022771"/>
    </source>
</evidence>
<comment type="caution">
    <text evidence="14">The sequence shown here is derived from an EMBL/GenBank/DDBJ whole genome shotgun (WGS) entry which is preliminary data.</text>
</comment>
<reference evidence="14" key="1">
    <citation type="thesis" date="2020" institute="ProQuest LLC" country="789 East Eisenhower Parkway, Ann Arbor, MI, USA">
        <title>Comparative Genomics and Chromosome Evolution.</title>
        <authorList>
            <person name="Mudd A.B."/>
        </authorList>
    </citation>
    <scope>NUCLEOTIDE SEQUENCE</scope>
    <source>
        <strain evidence="14">1538</strain>
        <tissue evidence="14">Blood</tissue>
    </source>
</reference>
<evidence type="ECO:0000256" key="2">
    <source>
        <dbReference type="ARBA" id="ARBA00004906"/>
    </source>
</evidence>
<evidence type="ECO:0000256" key="4">
    <source>
        <dbReference type="ARBA" id="ARBA00022679"/>
    </source>
</evidence>
<organism evidence="14 15">
    <name type="scientific">Pyxicephalus adspersus</name>
    <name type="common">African bullfrog</name>
    <dbReference type="NCBI Taxonomy" id="30357"/>
    <lineage>
        <taxon>Eukaryota</taxon>
        <taxon>Metazoa</taxon>
        <taxon>Chordata</taxon>
        <taxon>Craniata</taxon>
        <taxon>Vertebrata</taxon>
        <taxon>Euteleostomi</taxon>
        <taxon>Amphibia</taxon>
        <taxon>Batrachia</taxon>
        <taxon>Anura</taxon>
        <taxon>Neobatrachia</taxon>
        <taxon>Ranoidea</taxon>
        <taxon>Pyxicephalidae</taxon>
        <taxon>Pyxicephalinae</taxon>
        <taxon>Pyxicephalus</taxon>
    </lineage>
</organism>
<gene>
    <name evidence="14" type="ORF">GDO54_005137</name>
</gene>
<dbReference type="PROSITE" id="PS50103">
    <property type="entry name" value="ZF_C3H1"/>
    <property type="match status" value="1"/>
</dbReference>
<keyword evidence="5 11" id="KW-0479">Metal-binding</keyword>
<keyword evidence="6" id="KW-0677">Repeat</keyword>
<keyword evidence="7 11" id="KW-0863">Zinc-finger</keyword>
<dbReference type="PANTHER" id="PTHR11224">
    <property type="entry name" value="MAKORIN-RELATED"/>
    <property type="match status" value="1"/>
</dbReference>
<dbReference type="Gene3D" id="3.30.40.10">
    <property type="entry name" value="Zinc/RING finger domain, C3HC4 (zinc finger)"/>
    <property type="match status" value="1"/>
</dbReference>
<sequence length="233" mass="26516">MAEALAVPVALTPVVVGRSPLIPYFIHGVCKDGNNYRYSQDLAASRFKMVCRFYLHGSSPSGQDIQEAELLANLKKQICPYAAVGRCRYGVKCVYSHGDLCEICGLWILHPTDMVRRSEHIKLCIEAHEKDMAIQRSKDSKDSKDVLCGICMEVVYERPNITKRSFGVMPNCKHCYCLTCIQRWTDAKQLGNRLIKSCPECQIKSNPVIPSEYWVVGKDEKETLMQKYKEVMR</sequence>
<evidence type="ECO:0000256" key="10">
    <source>
        <dbReference type="ARBA" id="ARBA00042581"/>
    </source>
</evidence>
<dbReference type="InterPro" id="IPR045072">
    <property type="entry name" value="MKRN-like"/>
</dbReference>
<evidence type="ECO:0000313" key="15">
    <source>
        <dbReference type="Proteomes" id="UP001181693"/>
    </source>
</evidence>
<name>A0AAV2ZH49_PYXAD</name>
<dbReference type="InterPro" id="IPR017907">
    <property type="entry name" value="Znf_RING_CS"/>
</dbReference>
<dbReference type="SMART" id="SM00356">
    <property type="entry name" value="ZnF_C3H1"/>
    <property type="match status" value="1"/>
</dbReference>
<evidence type="ECO:0000256" key="6">
    <source>
        <dbReference type="ARBA" id="ARBA00022737"/>
    </source>
</evidence>
<evidence type="ECO:0000313" key="14">
    <source>
        <dbReference type="EMBL" id="DBA14125.1"/>
    </source>
</evidence>
<dbReference type="Proteomes" id="UP001181693">
    <property type="component" value="Unassembled WGS sequence"/>
</dbReference>
<dbReference type="EMBL" id="DYDO01000013">
    <property type="protein sequence ID" value="DBA14125.1"/>
    <property type="molecule type" value="Genomic_DNA"/>
</dbReference>
<evidence type="ECO:0000256" key="8">
    <source>
        <dbReference type="ARBA" id="ARBA00022786"/>
    </source>
</evidence>
<evidence type="ECO:0000259" key="12">
    <source>
        <dbReference type="PROSITE" id="PS50089"/>
    </source>
</evidence>
<dbReference type="SMART" id="SM00184">
    <property type="entry name" value="RING"/>
    <property type="match status" value="1"/>
</dbReference>
<dbReference type="AlphaFoldDB" id="A0AAV2ZH49"/>
<dbReference type="PROSITE" id="PS00518">
    <property type="entry name" value="ZF_RING_1"/>
    <property type="match status" value="1"/>
</dbReference>
<feature type="zinc finger region" description="C3H1-type" evidence="11">
    <location>
        <begin position="73"/>
        <end position="100"/>
    </location>
</feature>
<evidence type="ECO:0000256" key="5">
    <source>
        <dbReference type="ARBA" id="ARBA00022723"/>
    </source>
</evidence>
<dbReference type="InterPro" id="IPR041367">
    <property type="entry name" value="Znf-CCCH_4"/>
</dbReference>
<proteinExistence type="predicted"/>
<dbReference type="GO" id="GO:0061630">
    <property type="term" value="F:ubiquitin protein ligase activity"/>
    <property type="evidence" value="ECO:0007669"/>
    <property type="project" value="UniProtKB-EC"/>
</dbReference>
<keyword evidence="8" id="KW-0833">Ubl conjugation pathway</keyword>
<comment type="pathway">
    <text evidence="2">Protein modification; protein ubiquitination.</text>
</comment>
<feature type="domain" description="C3H1-type" evidence="13">
    <location>
        <begin position="73"/>
        <end position="100"/>
    </location>
</feature>